<dbReference type="InterPro" id="IPR036412">
    <property type="entry name" value="HAD-like_sf"/>
</dbReference>
<gene>
    <name evidence="1" type="ORF">SDC9_60802</name>
</gene>
<reference evidence="1" key="1">
    <citation type="submission" date="2019-08" db="EMBL/GenBank/DDBJ databases">
        <authorList>
            <person name="Kucharzyk K."/>
            <person name="Murdoch R.W."/>
            <person name="Higgins S."/>
            <person name="Loffler F."/>
        </authorList>
    </citation>
    <scope>NUCLEOTIDE SEQUENCE</scope>
</reference>
<comment type="caution">
    <text evidence="1">The sequence shown here is derived from an EMBL/GenBank/DDBJ whole genome shotgun (WGS) entry which is preliminary data.</text>
</comment>
<dbReference type="Gene3D" id="3.40.50.1000">
    <property type="entry name" value="HAD superfamily/HAD-like"/>
    <property type="match status" value="1"/>
</dbReference>
<dbReference type="SUPFAM" id="SSF56784">
    <property type="entry name" value="HAD-like"/>
    <property type="match status" value="1"/>
</dbReference>
<protein>
    <submittedName>
        <fullName evidence="1">Uncharacterized protein</fullName>
    </submittedName>
</protein>
<dbReference type="InterPro" id="IPR023214">
    <property type="entry name" value="HAD_sf"/>
</dbReference>
<name>A0A644XDY7_9ZZZZ</name>
<dbReference type="AlphaFoldDB" id="A0A644XDY7"/>
<organism evidence="1">
    <name type="scientific">bioreactor metagenome</name>
    <dbReference type="NCBI Taxonomy" id="1076179"/>
    <lineage>
        <taxon>unclassified sequences</taxon>
        <taxon>metagenomes</taxon>
        <taxon>ecological metagenomes</taxon>
    </lineage>
</organism>
<dbReference type="Pfam" id="PF08282">
    <property type="entry name" value="Hydrolase_3"/>
    <property type="match status" value="1"/>
</dbReference>
<dbReference type="EMBL" id="VSSQ01002279">
    <property type="protein sequence ID" value="MPM14440.1"/>
    <property type="molecule type" value="Genomic_DNA"/>
</dbReference>
<proteinExistence type="predicted"/>
<sequence>MMGSAYYSFAMENAHDDLKRVSRFIAKSNNDNGVVEAIKEVVGL</sequence>
<evidence type="ECO:0000313" key="1">
    <source>
        <dbReference type="EMBL" id="MPM14440.1"/>
    </source>
</evidence>
<accession>A0A644XDY7</accession>